<dbReference type="Gene3D" id="1.25.10.10">
    <property type="entry name" value="Leucine-rich Repeat Variant"/>
    <property type="match status" value="1"/>
</dbReference>
<gene>
    <name evidence="1" type="ORF">ZEAMMB73_Zm00001d049474</name>
</gene>
<dbReference type="GO" id="GO:0070772">
    <property type="term" value="C:PAS complex"/>
    <property type="evidence" value="ECO:0007669"/>
    <property type="project" value="InterPro"/>
</dbReference>
<dbReference type="PANTHER" id="PTHR16023">
    <property type="entry name" value="TAX1 BINDING PROTEIN-RELATED"/>
    <property type="match status" value="1"/>
</dbReference>
<dbReference type="Pfam" id="PF05212">
    <property type="entry name" value="DUF707"/>
    <property type="match status" value="1"/>
</dbReference>
<dbReference type="STRING" id="4577.A0A1D6PV54"/>
<dbReference type="InterPro" id="IPR007877">
    <property type="entry name" value="DUF707"/>
</dbReference>
<proteinExistence type="predicted"/>
<dbReference type="SUPFAM" id="SSF48371">
    <property type="entry name" value="ARM repeat"/>
    <property type="match status" value="1"/>
</dbReference>
<reference evidence="1" key="1">
    <citation type="submission" date="2015-12" db="EMBL/GenBank/DDBJ databases">
        <title>Update maize B73 reference genome by single molecule sequencing technologies.</title>
        <authorList>
            <consortium name="Maize Genome Sequencing Project"/>
            <person name="Ware D."/>
        </authorList>
    </citation>
    <scope>NUCLEOTIDE SEQUENCE</scope>
    <source>
        <tissue evidence="1">Seedling</tissue>
    </source>
</reference>
<dbReference type="ExpressionAtlas" id="A0A1D6PV54">
    <property type="expression patterns" value="baseline and differential"/>
</dbReference>
<evidence type="ECO:0000313" key="1">
    <source>
        <dbReference type="EMBL" id="AQK50468.1"/>
    </source>
</evidence>
<sequence length="239" mass="27194">MGSRTQDTEECYSYHNQNQNVDYGRMAEILVRRAGSTDEFTRLTSITWINEFVKLGGEQLVPYYADILGAVLPCISDEEEKIRVVARETNEELRAIKADPAEGFDIGAILSIAKRELNSEHEATRIEALHWFFTLLDRYCAEFLAYLNDIFDPLLNALSDPSDAPAHEKIGVVDSQWIVHQVIPSLGNQGQSENGRAPWEGLRERCRKEWGLFQTRMAEAEKAYYEMMGITPPNVIFVS</sequence>
<dbReference type="InterPro" id="IPR011989">
    <property type="entry name" value="ARM-like"/>
</dbReference>
<organism evidence="1">
    <name type="scientific">Zea mays</name>
    <name type="common">Maize</name>
    <dbReference type="NCBI Taxonomy" id="4577"/>
    <lineage>
        <taxon>Eukaryota</taxon>
        <taxon>Viridiplantae</taxon>
        <taxon>Streptophyta</taxon>
        <taxon>Embryophyta</taxon>
        <taxon>Tracheophyta</taxon>
        <taxon>Spermatophyta</taxon>
        <taxon>Magnoliopsida</taxon>
        <taxon>Liliopsida</taxon>
        <taxon>Poales</taxon>
        <taxon>Poaceae</taxon>
        <taxon>PACMAD clade</taxon>
        <taxon>Panicoideae</taxon>
        <taxon>Andropogonodae</taxon>
        <taxon>Andropogoneae</taxon>
        <taxon>Tripsacinae</taxon>
        <taxon>Zea</taxon>
    </lineage>
</organism>
<dbReference type="FunFam" id="1.25.10.10:FF:000658">
    <property type="entry name" value="Protein VAC14-like protein"/>
    <property type="match status" value="1"/>
</dbReference>
<dbReference type="InterPro" id="IPR016024">
    <property type="entry name" value="ARM-type_fold"/>
</dbReference>
<dbReference type="GO" id="GO:0006661">
    <property type="term" value="P:phosphatidylinositol biosynthetic process"/>
    <property type="evidence" value="ECO:0007669"/>
    <property type="project" value="InterPro"/>
</dbReference>
<name>A0A1D6PV54_MAIZE</name>
<dbReference type="PANTHER" id="PTHR16023:SF0">
    <property type="entry name" value="PROTEIN VAC14 HOMOLOG"/>
    <property type="match status" value="1"/>
</dbReference>
<protein>
    <submittedName>
        <fullName evidence="1">Protein VAC14-like protein</fullName>
    </submittedName>
</protein>
<dbReference type="InParanoid" id="A0A1D6PV54"/>
<dbReference type="InterPro" id="IPR026825">
    <property type="entry name" value="Vac14"/>
</dbReference>
<dbReference type="EMBL" id="CM000780">
    <property type="protein sequence ID" value="AQK50468.1"/>
    <property type="molecule type" value="Genomic_DNA"/>
</dbReference>
<accession>A0A1D6PV54</accession>
<dbReference type="AlphaFoldDB" id="A0A1D6PV54"/>